<dbReference type="SMART" id="SM00595">
    <property type="entry name" value="MADF"/>
    <property type="match status" value="1"/>
</dbReference>
<gene>
    <name evidence="4" type="primary">LOC114328028</name>
</gene>
<dbReference type="GO" id="GO:0006357">
    <property type="term" value="P:regulation of transcription by RNA polymerase II"/>
    <property type="evidence" value="ECO:0007669"/>
    <property type="project" value="TreeGrafter"/>
</dbReference>
<proteinExistence type="predicted"/>
<dbReference type="GO" id="GO:0005667">
    <property type="term" value="C:transcription regulator complex"/>
    <property type="evidence" value="ECO:0007669"/>
    <property type="project" value="TreeGrafter"/>
</dbReference>
<dbReference type="InterPro" id="IPR006578">
    <property type="entry name" value="MADF-dom"/>
</dbReference>
<dbReference type="GO" id="GO:0005634">
    <property type="term" value="C:nucleus"/>
    <property type="evidence" value="ECO:0007669"/>
    <property type="project" value="TreeGrafter"/>
</dbReference>
<dbReference type="Pfam" id="PF10545">
    <property type="entry name" value="MADF_DNA_bdg"/>
    <property type="match status" value="1"/>
</dbReference>
<dbReference type="InterPro" id="IPR039353">
    <property type="entry name" value="TF_Adf1"/>
</dbReference>
<dbReference type="EnsemblMetazoa" id="XM_050657845.1">
    <property type="protein sequence ID" value="XP_050513802.1"/>
    <property type="gene ID" value="LOC126889504"/>
</dbReference>
<evidence type="ECO:0000313" key="2">
    <source>
        <dbReference type="EnsemblMetazoa" id="XP_050513802.1"/>
    </source>
</evidence>
<dbReference type="OrthoDB" id="6159213at2759"/>
<sequence length="254" mass="28765">MDNLEEMEEIQENMEELYEVENVEQECTVEELLIACVMDRPPLWDSRLPIKVRSKTTRDKMWQEIYTVFGENPQYSIEFLSKKWRNLRDTYVRIRNDYTPSGSGAVKKKKWEYFDSLHFLKDTVNYKNTVSNVKPSCGGSSSLLNTKPSCSGSGSSSPKVNIIGSDSATSPHVPLLGGEESEPLVATPKRDKVEGAILDTIKRINEEPPPQPVTVNPICQRISELLQHMPQGPRTLLEIKLLEVAYDGAKSFLE</sequence>
<keyword evidence="3" id="KW-1185">Reference proteome</keyword>
<dbReference type="PANTHER" id="PTHR12243:SF67">
    <property type="entry name" value="COREPRESSOR OF PANGOLIN, ISOFORM A-RELATED"/>
    <property type="match status" value="1"/>
</dbReference>
<organism evidence="4">
    <name type="scientific">Diabrotica virgifera virgifera</name>
    <name type="common">western corn rootworm</name>
    <dbReference type="NCBI Taxonomy" id="50390"/>
    <lineage>
        <taxon>Eukaryota</taxon>
        <taxon>Metazoa</taxon>
        <taxon>Ecdysozoa</taxon>
        <taxon>Arthropoda</taxon>
        <taxon>Hexapoda</taxon>
        <taxon>Insecta</taxon>
        <taxon>Pterygota</taxon>
        <taxon>Neoptera</taxon>
        <taxon>Endopterygota</taxon>
        <taxon>Coleoptera</taxon>
        <taxon>Polyphaga</taxon>
        <taxon>Cucujiformia</taxon>
        <taxon>Chrysomeloidea</taxon>
        <taxon>Chrysomelidae</taxon>
        <taxon>Galerucinae</taxon>
        <taxon>Diabroticina</taxon>
        <taxon>Diabroticites</taxon>
        <taxon>Diabrotica</taxon>
    </lineage>
</organism>
<accession>A0A6P7FH81</accession>
<name>A0A6P7FH81_DIAVI</name>
<dbReference type="AlphaFoldDB" id="A0A6P7FH81"/>
<dbReference type="Proteomes" id="UP001652700">
    <property type="component" value="Unplaced"/>
</dbReference>
<evidence type="ECO:0000259" key="1">
    <source>
        <dbReference type="PROSITE" id="PS51029"/>
    </source>
</evidence>
<dbReference type="PROSITE" id="PS51029">
    <property type="entry name" value="MADF"/>
    <property type="match status" value="1"/>
</dbReference>
<evidence type="ECO:0000313" key="4">
    <source>
        <dbReference type="RefSeq" id="XP_028132570.1"/>
    </source>
</evidence>
<dbReference type="InParanoid" id="A0A6P7FH81"/>
<dbReference type="PANTHER" id="PTHR12243">
    <property type="entry name" value="MADF DOMAIN TRANSCRIPTION FACTOR"/>
    <property type="match status" value="1"/>
</dbReference>
<protein>
    <submittedName>
        <fullName evidence="4">Uncharacterized protein LOC114328028</fullName>
    </submittedName>
</protein>
<reference evidence="4" key="1">
    <citation type="submission" date="2025-04" db="UniProtKB">
        <authorList>
            <consortium name="RefSeq"/>
        </authorList>
    </citation>
    <scope>IDENTIFICATION</scope>
    <source>
        <tissue evidence="4">Whole insect</tissue>
    </source>
</reference>
<reference evidence="2" key="2">
    <citation type="submission" date="2025-05" db="UniProtKB">
        <authorList>
            <consortium name="EnsemblMetazoa"/>
        </authorList>
    </citation>
    <scope>IDENTIFICATION</scope>
</reference>
<dbReference type="RefSeq" id="XP_028132570.1">
    <property type="nucleotide sequence ID" value="XM_028276769.1"/>
</dbReference>
<feature type="domain" description="MADF" evidence="1">
    <location>
        <begin position="32"/>
        <end position="125"/>
    </location>
</feature>
<evidence type="ECO:0000313" key="3">
    <source>
        <dbReference type="Proteomes" id="UP001652700"/>
    </source>
</evidence>